<keyword evidence="1" id="KW-0812">Transmembrane</keyword>
<dbReference type="OrthoDB" id="2803882at2759"/>
<gene>
    <name evidence="3" type="ORF">GSI_12478</name>
</gene>
<dbReference type="Proteomes" id="UP000230002">
    <property type="component" value="Unassembled WGS sequence"/>
</dbReference>
<evidence type="ECO:0000259" key="2">
    <source>
        <dbReference type="Pfam" id="PF20151"/>
    </source>
</evidence>
<feature type="transmembrane region" description="Helical" evidence="1">
    <location>
        <begin position="20"/>
        <end position="41"/>
    </location>
</feature>
<feature type="domain" description="DUF6533" evidence="2">
    <location>
        <begin position="20"/>
        <end position="62"/>
    </location>
</feature>
<keyword evidence="4" id="KW-1185">Reference proteome</keyword>
<dbReference type="EMBL" id="AYKW01000056">
    <property type="protein sequence ID" value="PIL24594.1"/>
    <property type="molecule type" value="Genomic_DNA"/>
</dbReference>
<evidence type="ECO:0000256" key="1">
    <source>
        <dbReference type="SAM" id="Phobius"/>
    </source>
</evidence>
<evidence type="ECO:0000313" key="3">
    <source>
        <dbReference type="EMBL" id="PIL24594.1"/>
    </source>
</evidence>
<reference evidence="3 4" key="1">
    <citation type="journal article" date="2015" name="Sci. Rep.">
        <title>Chromosome-level genome map provides insights into diverse defense mechanisms in the medicinal fungus Ganoderma sinense.</title>
        <authorList>
            <person name="Zhu Y."/>
            <person name="Xu J."/>
            <person name="Sun C."/>
            <person name="Zhou S."/>
            <person name="Xu H."/>
            <person name="Nelson D.R."/>
            <person name="Qian J."/>
            <person name="Song J."/>
            <person name="Luo H."/>
            <person name="Xiang L."/>
            <person name="Li Y."/>
            <person name="Xu Z."/>
            <person name="Ji A."/>
            <person name="Wang L."/>
            <person name="Lu S."/>
            <person name="Hayward A."/>
            <person name="Sun W."/>
            <person name="Li X."/>
            <person name="Schwartz D.C."/>
            <person name="Wang Y."/>
            <person name="Chen S."/>
        </authorList>
    </citation>
    <scope>NUCLEOTIDE SEQUENCE [LARGE SCALE GENOMIC DNA]</scope>
    <source>
        <strain evidence="3 4">ZZ0214-1</strain>
    </source>
</reference>
<keyword evidence="1" id="KW-0472">Membrane</keyword>
<name>A0A2G8RSY3_9APHY</name>
<evidence type="ECO:0000313" key="4">
    <source>
        <dbReference type="Proteomes" id="UP000230002"/>
    </source>
</evidence>
<proteinExistence type="predicted"/>
<feature type="transmembrane region" description="Helical" evidence="1">
    <location>
        <begin position="61"/>
        <end position="78"/>
    </location>
</feature>
<comment type="caution">
    <text evidence="3">The sequence shown here is derived from an EMBL/GenBank/DDBJ whole genome shotgun (WGS) entry which is preliminary data.</text>
</comment>
<dbReference type="Pfam" id="PF20151">
    <property type="entry name" value="DUF6533"/>
    <property type="match status" value="1"/>
</dbReference>
<dbReference type="InterPro" id="IPR045340">
    <property type="entry name" value="DUF6533"/>
</dbReference>
<dbReference type="AlphaFoldDB" id="A0A2G8RSY3"/>
<accession>A0A2G8RSY3</accession>
<sequence>MPTATITETGVQNVFTNVDYIGAAVSTMLAYEYFITLGDEVKYFWKRRSPGPSALFYMNRYLNLVLSIYQLIVLNPAYHRSPERFAI</sequence>
<protein>
    <recommendedName>
        <fullName evidence="2">DUF6533 domain-containing protein</fullName>
    </recommendedName>
</protein>
<organism evidence="3 4">
    <name type="scientific">Ganoderma sinense ZZ0214-1</name>
    <dbReference type="NCBI Taxonomy" id="1077348"/>
    <lineage>
        <taxon>Eukaryota</taxon>
        <taxon>Fungi</taxon>
        <taxon>Dikarya</taxon>
        <taxon>Basidiomycota</taxon>
        <taxon>Agaricomycotina</taxon>
        <taxon>Agaricomycetes</taxon>
        <taxon>Polyporales</taxon>
        <taxon>Polyporaceae</taxon>
        <taxon>Ganoderma</taxon>
    </lineage>
</organism>
<keyword evidence="1" id="KW-1133">Transmembrane helix</keyword>